<dbReference type="GO" id="GO:0070041">
    <property type="term" value="F:rRNA (uridine-C5-)-methyltransferase activity"/>
    <property type="evidence" value="ECO:0007669"/>
    <property type="project" value="UniProtKB-UniRule"/>
</dbReference>
<dbReference type="FunFam" id="3.40.50.150:FF:000009">
    <property type="entry name" value="23S rRNA (Uracil(1939)-C(5))-methyltransferase RlmD"/>
    <property type="match status" value="1"/>
</dbReference>
<dbReference type="Pfam" id="PF05958">
    <property type="entry name" value="tRNA_U5-meth_tr"/>
    <property type="match status" value="1"/>
</dbReference>
<evidence type="ECO:0000256" key="4">
    <source>
        <dbReference type="ARBA" id="ARBA00022679"/>
    </source>
</evidence>
<dbReference type="InterPro" id="IPR002792">
    <property type="entry name" value="TRAM_dom"/>
</dbReference>
<protein>
    <recommendedName>
        <fullName evidence="11">23S rRNA (uracil(1939)-C(5))-methyltransferase RlmD</fullName>
        <ecNumber evidence="11">2.1.1.190</ecNumber>
    </recommendedName>
    <alternativeName>
        <fullName evidence="11">23S rRNA(m5U1939)-methyltransferase</fullName>
    </alternativeName>
</protein>
<proteinExistence type="inferred from homology"/>
<feature type="binding site" evidence="11 12">
    <location>
        <position position="271"/>
    </location>
    <ligand>
        <name>S-adenosyl-L-methionine</name>
        <dbReference type="ChEBI" id="CHEBI:59789"/>
    </ligand>
</feature>
<dbReference type="HAMAP" id="MF_01010">
    <property type="entry name" value="23SrRNA_methyltr_RlmD"/>
    <property type="match status" value="1"/>
</dbReference>
<dbReference type="PANTHER" id="PTHR11061">
    <property type="entry name" value="RNA M5U METHYLTRANSFERASE"/>
    <property type="match status" value="1"/>
</dbReference>
<feature type="binding site" evidence="11 12">
    <location>
        <position position="300"/>
    </location>
    <ligand>
        <name>S-adenosyl-L-methionine</name>
        <dbReference type="ChEBI" id="CHEBI:59789"/>
    </ligand>
</feature>
<comment type="caution">
    <text evidence="16">The sequence shown here is derived from an EMBL/GenBank/DDBJ whole genome shotgun (WGS) entry which is preliminary data.</text>
</comment>
<dbReference type="EMBL" id="SNXC01000014">
    <property type="protein sequence ID" value="TDO96362.1"/>
    <property type="molecule type" value="Genomic_DNA"/>
</dbReference>
<keyword evidence="3 11" id="KW-0489">Methyltransferase</keyword>
<dbReference type="SUPFAM" id="SSF53335">
    <property type="entry name" value="S-adenosyl-L-methionine-dependent methyltransferases"/>
    <property type="match status" value="1"/>
</dbReference>
<evidence type="ECO:0000256" key="6">
    <source>
        <dbReference type="ARBA" id="ARBA00022723"/>
    </source>
</evidence>
<keyword evidence="5 11" id="KW-0949">S-adenosyl-L-methionine</keyword>
<evidence type="ECO:0000256" key="9">
    <source>
        <dbReference type="ARBA" id="ARBA00052756"/>
    </source>
</evidence>
<dbReference type="InterPro" id="IPR010280">
    <property type="entry name" value="U5_MeTrfase_fam"/>
</dbReference>
<dbReference type="Pfam" id="PF01938">
    <property type="entry name" value="TRAM"/>
    <property type="match status" value="1"/>
</dbReference>
<reference evidence="16 17" key="1">
    <citation type="submission" date="2019-03" db="EMBL/GenBank/DDBJ databases">
        <title>Genomic Encyclopedia of Type Strains, Phase III (KMG-III): the genomes of soil and plant-associated and newly described type strains.</title>
        <authorList>
            <person name="Whitman W."/>
        </authorList>
    </citation>
    <scope>NUCLEOTIDE SEQUENCE [LARGE SCALE GENOMIC DNA]</scope>
    <source>
        <strain evidence="16 17">CECT 7378</strain>
    </source>
</reference>
<dbReference type="PROSITE" id="PS01230">
    <property type="entry name" value="TRMA_1"/>
    <property type="match status" value="1"/>
</dbReference>
<evidence type="ECO:0000256" key="2">
    <source>
        <dbReference type="ARBA" id="ARBA00022552"/>
    </source>
</evidence>
<keyword evidence="17" id="KW-1185">Reference proteome</keyword>
<evidence type="ECO:0000313" key="16">
    <source>
        <dbReference type="EMBL" id="TDO96362.1"/>
    </source>
</evidence>
<dbReference type="InterPro" id="IPR012340">
    <property type="entry name" value="NA-bd_OB-fold"/>
</dbReference>
<dbReference type="NCBIfam" id="TIGR00479">
    <property type="entry name" value="rumA"/>
    <property type="match status" value="1"/>
</dbReference>
<dbReference type="FunFam" id="2.40.50.140:FF:000097">
    <property type="entry name" value="23S rRNA (uracil(1939)-C(5))-methyltransferase RlmD"/>
    <property type="match status" value="1"/>
</dbReference>
<dbReference type="Proteomes" id="UP000294656">
    <property type="component" value="Unassembled WGS sequence"/>
</dbReference>
<feature type="binding site" evidence="11 12">
    <location>
        <position position="368"/>
    </location>
    <ligand>
        <name>S-adenosyl-L-methionine</name>
        <dbReference type="ChEBI" id="CHEBI:59789"/>
    </ligand>
</feature>
<dbReference type="PANTHER" id="PTHR11061:SF49">
    <property type="entry name" value="23S RRNA (URACIL(1939)-C(5))-METHYLTRANSFERASE RLMD"/>
    <property type="match status" value="1"/>
</dbReference>
<dbReference type="InterPro" id="IPR030390">
    <property type="entry name" value="MeTrfase_TrmA_AS"/>
</dbReference>
<keyword evidence="6 11" id="KW-0479">Metal-binding</keyword>
<keyword evidence="1 11" id="KW-0004">4Fe-4S</keyword>
<dbReference type="GO" id="GO:0003723">
    <property type="term" value="F:RNA binding"/>
    <property type="evidence" value="ECO:0007669"/>
    <property type="project" value="InterPro"/>
</dbReference>
<dbReference type="InterPro" id="IPR029063">
    <property type="entry name" value="SAM-dependent_MTases_sf"/>
</dbReference>
<evidence type="ECO:0000313" key="17">
    <source>
        <dbReference type="Proteomes" id="UP000294656"/>
    </source>
</evidence>
<comment type="catalytic activity">
    <reaction evidence="9 11">
        <text>uridine(1939) in 23S rRNA + S-adenosyl-L-methionine = 5-methyluridine(1939) in 23S rRNA + S-adenosyl-L-homocysteine + H(+)</text>
        <dbReference type="Rhea" id="RHEA:42908"/>
        <dbReference type="Rhea" id="RHEA-COMP:10278"/>
        <dbReference type="Rhea" id="RHEA-COMP:10279"/>
        <dbReference type="ChEBI" id="CHEBI:15378"/>
        <dbReference type="ChEBI" id="CHEBI:57856"/>
        <dbReference type="ChEBI" id="CHEBI:59789"/>
        <dbReference type="ChEBI" id="CHEBI:65315"/>
        <dbReference type="ChEBI" id="CHEBI:74447"/>
        <dbReference type="EC" id="2.1.1.190"/>
    </reaction>
</comment>
<evidence type="ECO:0000256" key="11">
    <source>
        <dbReference type="HAMAP-Rule" id="MF_01010"/>
    </source>
</evidence>
<dbReference type="AlphaFoldDB" id="A0A4V3CG46"/>
<dbReference type="Gene3D" id="2.40.50.1070">
    <property type="match status" value="1"/>
</dbReference>
<name>A0A4V3CG46_9GAMM</name>
<dbReference type="Gene3D" id="2.40.50.140">
    <property type="entry name" value="Nucleic acid-binding proteins"/>
    <property type="match status" value="1"/>
</dbReference>
<dbReference type="CDD" id="cd02440">
    <property type="entry name" value="AdoMet_MTases"/>
    <property type="match status" value="1"/>
</dbReference>
<evidence type="ECO:0000259" key="15">
    <source>
        <dbReference type="PROSITE" id="PS50926"/>
    </source>
</evidence>
<feature type="binding site" evidence="11">
    <location>
        <position position="87"/>
    </location>
    <ligand>
        <name>[4Fe-4S] cluster</name>
        <dbReference type="ChEBI" id="CHEBI:49883"/>
    </ligand>
</feature>
<dbReference type="GO" id="GO:0070475">
    <property type="term" value="P:rRNA base methylation"/>
    <property type="evidence" value="ECO:0007669"/>
    <property type="project" value="TreeGrafter"/>
</dbReference>
<sequence length="437" mass="49950">MALRKRTGRRPTQKTKQSPSFTKEFLVEGLTHDAKGVARDDGKVTFVEGALPGERVEAYVVKQGRRFDEAKVSKILEESADRVTPECEHYFQCGGCQFQHLTYTKQIDSKLEWLRGQFRKLNIGDIELLSNTSQQYRRRARLSVFSKEGKQQLGFRARNSKDIVNISQCLVLTKPLQVVFDAFKERFNESTLASRIGHIELLDDNLSTSITIRLSRNVSDDDLIDWNKWAESQNVNLYWQQANEQRLPVVNEHFYTIDGLKIYFHPQDFIQVNGPMNEKMVEQAMNWLSPTKDDRILDLFCGSGNFSLPLAKRAGEVVGVEALESMVEYAKSNARVNELDNVTFIAADLTKTAPRILKNKKVTKVLLDPPRSGAFEFLETLVKFKPDQILYVSCNASTLARDAEYLIANGYLVSRVSLMEMFPQTSHSETMMLLQRK</sequence>
<dbReference type="GO" id="GO:0005506">
    <property type="term" value="F:iron ion binding"/>
    <property type="evidence" value="ECO:0007669"/>
    <property type="project" value="UniProtKB-UniRule"/>
</dbReference>
<feature type="region of interest" description="Disordered" evidence="14">
    <location>
        <begin position="1"/>
        <end position="20"/>
    </location>
</feature>
<evidence type="ECO:0000256" key="7">
    <source>
        <dbReference type="ARBA" id="ARBA00023004"/>
    </source>
</evidence>
<dbReference type="PROSITE" id="PS51687">
    <property type="entry name" value="SAM_MT_RNA_M5U"/>
    <property type="match status" value="1"/>
</dbReference>
<evidence type="ECO:0000256" key="8">
    <source>
        <dbReference type="ARBA" id="ARBA00023014"/>
    </source>
</evidence>
<keyword evidence="2 11" id="KW-0698">rRNA processing</keyword>
<organism evidence="16 17">
    <name type="scientific">Marinomonas balearica</name>
    <dbReference type="NCBI Taxonomy" id="491947"/>
    <lineage>
        <taxon>Bacteria</taxon>
        <taxon>Pseudomonadati</taxon>
        <taxon>Pseudomonadota</taxon>
        <taxon>Gammaproteobacteria</taxon>
        <taxon>Oceanospirillales</taxon>
        <taxon>Oceanospirillaceae</taxon>
        <taxon>Marinomonas</taxon>
    </lineage>
</organism>
<feature type="compositionally biased region" description="Basic residues" evidence="14">
    <location>
        <begin position="1"/>
        <end position="13"/>
    </location>
</feature>
<dbReference type="NCBIfam" id="NF009639">
    <property type="entry name" value="PRK13168.1"/>
    <property type="match status" value="1"/>
</dbReference>
<feature type="binding site" evidence="11">
    <location>
        <position position="96"/>
    </location>
    <ligand>
        <name>[4Fe-4S] cluster</name>
        <dbReference type="ChEBI" id="CHEBI:49883"/>
    </ligand>
</feature>
<accession>A0A4V3CG46</accession>
<dbReference type="SUPFAM" id="SSF50249">
    <property type="entry name" value="Nucleic acid-binding proteins"/>
    <property type="match status" value="1"/>
</dbReference>
<evidence type="ECO:0000256" key="13">
    <source>
        <dbReference type="PROSITE-ProRule" id="PRU10015"/>
    </source>
</evidence>
<evidence type="ECO:0000256" key="10">
    <source>
        <dbReference type="ARBA" id="ARBA00059995"/>
    </source>
</evidence>
<dbReference type="RefSeq" id="WP_243730285.1">
    <property type="nucleotide sequence ID" value="NZ_SNXC01000014.1"/>
</dbReference>
<feature type="binding site" evidence="11">
    <location>
        <position position="169"/>
    </location>
    <ligand>
        <name>[4Fe-4S] cluster</name>
        <dbReference type="ChEBI" id="CHEBI:49883"/>
    </ligand>
</feature>
<feature type="active site" evidence="13">
    <location>
        <position position="394"/>
    </location>
</feature>
<dbReference type="EC" id="2.1.1.190" evidence="11"/>
<dbReference type="InterPro" id="IPR001566">
    <property type="entry name" value="23S_rRNA_MeTrfase_RlmD"/>
</dbReference>
<feature type="active site" description="Nucleophile" evidence="11 12">
    <location>
        <position position="394"/>
    </location>
</feature>
<feature type="binding site" evidence="11">
    <location>
        <position position="93"/>
    </location>
    <ligand>
        <name>[4Fe-4S] cluster</name>
        <dbReference type="ChEBI" id="CHEBI:49883"/>
    </ligand>
</feature>
<comment type="function">
    <text evidence="10 11">Catalyzes the formation of 5-methyl-uridine at position 1939 (m5U1939) in 23S rRNA.</text>
</comment>
<dbReference type="PROSITE" id="PS50926">
    <property type="entry name" value="TRAM"/>
    <property type="match status" value="1"/>
</dbReference>
<dbReference type="GO" id="GO:0051539">
    <property type="term" value="F:4 iron, 4 sulfur cluster binding"/>
    <property type="evidence" value="ECO:0007669"/>
    <property type="project" value="UniProtKB-KW"/>
</dbReference>
<evidence type="ECO:0000256" key="5">
    <source>
        <dbReference type="ARBA" id="ARBA00022691"/>
    </source>
</evidence>
<evidence type="ECO:0000256" key="3">
    <source>
        <dbReference type="ARBA" id="ARBA00022603"/>
    </source>
</evidence>
<feature type="binding site" evidence="11 12">
    <location>
        <position position="321"/>
    </location>
    <ligand>
        <name>S-adenosyl-L-methionine</name>
        <dbReference type="ChEBI" id="CHEBI:59789"/>
    </ligand>
</feature>
<feature type="binding site" evidence="11">
    <location>
        <position position="348"/>
    </location>
    <ligand>
        <name>S-adenosyl-L-methionine</name>
        <dbReference type="ChEBI" id="CHEBI:59789"/>
    </ligand>
</feature>
<evidence type="ECO:0000256" key="12">
    <source>
        <dbReference type="PROSITE-ProRule" id="PRU01024"/>
    </source>
</evidence>
<feature type="binding site" evidence="11">
    <location>
        <position position="305"/>
    </location>
    <ligand>
        <name>S-adenosyl-L-methionine</name>
        <dbReference type="ChEBI" id="CHEBI:59789"/>
    </ligand>
</feature>
<comment type="similarity">
    <text evidence="11">Belongs to the class I-like SAM-binding methyltransferase superfamily. RNA M5U methyltransferase family. RlmD subfamily.</text>
</comment>
<keyword evidence="4 11" id="KW-0808">Transferase</keyword>
<feature type="domain" description="TRAM" evidence="15">
    <location>
        <begin position="14"/>
        <end position="74"/>
    </location>
</feature>
<gene>
    <name evidence="11" type="primary">rlmD</name>
    <name evidence="16" type="ORF">DFP79_2936</name>
</gene>
<keyword evidence="8 11" id="KW-0411">Iron-sulfur</keyword>
<evidence type="ECO:0000256" key="1">
    <source>
        <dbReference type="ARBA" id="ARBA00022485"/>
    </source>
</evidence>
<keyword evidence="7 11" id="KW-0408">Iron</keyword>
<dbReference type="Gene3D" id="3.40.50.150">
    <property type="entry name" value="Vaccinia Virus protein VP39"/>
    <property type="match status" value="1"/>
</dbReference>
<evidence type="ECO:0000256" key="14">
    <source>
        <dbReference type="SAM" id="MobiDB-lite"/>
    </source>
</evidence>